<evidence type="ECO:0000313" key="2">
    <source>
        <dbReference type="EMBL" id="CEK89952.1"/>
    </source>
</evidence>
<dbReference type="AlphaFoldDB" id="A0A0B7BAQ9"/>
<dbReference type="EMBL" id="HACG01043087">
    <property type="protein sequence ID" value="CEK89952.1"/>
    <property type="molecule type" value="Transcribed_RNA"/>
</dbReference>
<evidence type="ECO:0000256" key="1">
    <source>
        <dbReference type="SAM" id="Phobius"/>
    </source>
</evidence>
<gene>
    <name evidence="2" type="primary">ORF173778</name>
</gene>
<organism evidence="2">
    <name type="scientific">Arion vulgaris</name>
    <dbReference type="NCBI Taxonomy" id="1028688"/>
    <lineage>
        <taxon>Eukaryota</taxon>
        <taxon>Metazoa</taxon>
        <taxon>Spiralia</taxon>
        <taxon>Lophotrochozoa</taxon>
        <taxon>Mollusca</taxon>
        <taxon>Gastropoda</taxon>
        <taxon>Heterobranchia</taxon>
        <taxon>Euthyneura</taxon>
        <taxon>Panpulmonata</taxon>
        <taxon>Eupulmonata</taxon>
        <taxon>Stylommatophora</taxon>
        <taxon>Helicina</taxon>
        <taxon>Arionoidea</taxon>
        <taxon>Arionidae</taxon>
        <taxon>Arion</taxon>
    </lineage>
</organism>
<protein>
    <submittedName>
        <fullName evidence="2">Uncharacterized protein</fullName>
    </submittedName>
</protein>
<keyword evidence="1" id="KW-0472">Membrane</keyword>
<keyword evidence="1" id="KW-0812">Transmembrane</keyword>
<name>A0A0B7BAQ9_9EUPU</name>
<accession>A0A0B7BAQ9</accession>
<sequence>MLKQVKYYWSYYETVFPAEKAELAIMAQGILFVLVTVSLIDLAACEEGMFPALKEYKFSKHV</sequence>
<reference evidence="2" key="1">
    <citation type="submission" date="2014-12" db="EMBL/GenBank/DDBJ databases">
        <title>Insight into the proteome of Arion vulgaris.</title>
        <authorList>
            <person name="Aradska J."/>
            <person name="Bulat T."/>
            <person name="Smidak R."/>
            <person name="Sarate P."/>
            <person name="Gangsoo J."/>
            <person name="Sialana F."/>
            <person name="Bilban M."/>
            <person name="Lubec G."/>
        </authorList>
    </citation>
    <scope>NUCLEOTIDE SEQUENCE</scope>
    <source>
        <tissue evidence="2">Skin</tissue>
    </source>
</reference>
<keyword evidence="1" id="KW-1133">Transmembrane helix</keyword>
<proteinExistence type="predicted"/>
<feature type="transmembrane region" description="Helical" evidence="1">
    <location>
        <begin position="23"/>
        <end position="44"/>
    </location>
</feature>